<dbReference type="PROSITE" id="PS50943">
    <property type="entry name" value="HTH_CROC1"/>
    <property type="match status" value="1"/>
</dbReference>
<evidence type="ECO:0000313" key="2">
    <source>
        <dbReference type="EMBL" id="TWF89492.1"/>
    </source>
</evidence>
<dbReference type="PANTHER" id="PTHR35010">
    <property type="entry name" value="BLL4672 PROTEIN-RELATED"/>
    <property type="match status" value="1"/>
</dbReference>
<dbReference type="Proteomes" id="UP000316603">
    <property type="component" value="Unassembled WGS sequence"/>
</dbReference>
<reference evidence="2 3" key="1">
    <citation type="submission" date="2019-06" db="EMBL/GenBank/DDBJ databases">
        <title>Sequencing the genomes of 1000 actinobacteria strains.</title>
        <authorList>
            <person name="Klenk H.-P."/>
        </authorList>
    </citation>
    <scope>NUCLEOTIDE SEQUENCE [LARGE SCALE GENOMIC DNA]</scope>
    <source>
        <strain evidence="2 3">DSM 41695</strain>
    </source>
</reference>
<proteinExistence type="predicted"/>
<dbReference type="RefSeq" id="WP_145871003.1">
    <property type="nucleotide sequence ID" value="NZ_BNCE01000010.1"/>
</dbReference>
<dbReference type="InterPro" id="IPR041413">
    <property type="entry name" value="MLTR_LBD"/>
</dbReference>
<dbReference type="InterPro" id="IPR001387">
    <property type="entry name" value="Cro/C1-type_HTH"/>
</dbReference>
<gene>
    <name evidence="2" type="ORF">FHX78_116535</name>
</gene>
<dbReference type="PANTHER" id="PTHR35010:SF2">
    <property type="entry name" value="BLL4672 PROTEIN"/>
    <property type="match status" value="1"/>
</dbReference>
<dbReference type="CDD" id="cd00093">
    <property type="entry name" value="HTH_XRE"/>
    <property type="match status" value="1"/>
</dbReference>
<dbReference type="InterPro" id="IPR010982">
    <property type="entry name" value="Lambda_DNA-bd_dom_sf"/>
</dbReference>
<protein>
    <submittedName>
        <fullName evidence="2">Helix-turn-helix protein</fullName>
    </submittedName>
</protein>
<organism evidence="2 3">
    <name type="scientific">Streptomyces capillispiralis</name>
    <dbReference type="NCBI Taxonomy" id="68182"/>
    <lineage>
        <taxon>Bacteria</taxon>
        <taxon>Bacillati</taxon>
        <taxon>Actinomycetota</taxon>
        <taxon>Actinomycetes</taxon>
        <taxon>Kitasatosporales</taxon>
        <taxon>Streptomycetaceae</taxon>
        <taxon>Streptomyces</taxon>
    </lineage>
</organism>
<dbReference type="AlphaFoldDB" id="A0A561TQU8"/>
<dbReference type="OrthoDB" id="3542608at2"/>
<dbReference type="Pfam" id="PF13560">
    <property type="entry name" value="HTH_31"/>
    <property type="match status" value="1"/>
</dbReference>
<accession>A0A561TQU8</accession>
<dbReference type="GO" id="GO:0003677">
    <property type="term" value="F:DNA binding"/>
    <property type="evidence" value="ECO:0007669"/>
    <property type="project" value="InterPro"/>
</dbReference>
<dbReference type="Gene3D" id="3.30.450.180">
    <property type="match status" value="1"/>
</dbReference>
<dbReference type="SMART" id="SM00530">
    <property type="entry name" value="HTH_XRE"/>
    <property type="match status" value="1"/>
</dbReference>
<feature type="domain" description="HTH cro/C1-type" evidence="1">
    <location>
        <begin position="35"/>
        <end position="86"/>
    </location>
</feature>
<evidence type="ECO:0000313" key="3">
    <source>
        <dbReference type="Proteomes" id="UP000316603"/>
    </source>
</evidence>
<dbReference type="EMBL" id="VIWV01000001">
    <property type="protein sequence ID" value="TWF89492.1"/>
    <property type="molecule type" value="Genomic_DNA"/>
</dbReference>
<evidence type="ECO:0000259" key="1">
    <source>
        <dbReference type="PROSITE" id="PS50943"/>
    </source>
</evidence>
<name>A0A561TQU8_9ACTN</name>
<dbReference type="Pfam" id="PF17765">
    <property type="entry name" value="MLTR_LBD"/>
    <property type="match status" value="1"/>
</dbReference>
<comment type="caution">
    <text evidence="2">The sequence shown here is derived from an EMBL/GenBank/DDBJ whole genome shotgun (WGS) entry which is preliminary data.</text>
</comment>
<sequence>MTDSRSSRSEFGAFLKARRAELTPAQVGLADDGTLRRVPGLRRDEVARLATMSTDYYTRIEQGRVRASATVLASLVRALRLDEAQQAYLYELAGKTPAPRRRAGHRVRPSVQWMLDALGHFPAMVLGRYNDILAWNTAAAALYQDFGKLTPSERNYTRLLFLDPAMRSLFTDWEDAGRLSAALLRMETASNSDDPRLATLVGELSVRSPEFREWWNGRIVSDTTYGPKRFRHPLVGPLTLDCDTWTRPNDPDVMFMVLTAEPDTPEDHALRILSSWQTAPAPIAHPADTPHD</sequence>
<dbReference type="Gene3D" id="1.10.260.40">
    <property type="entry name" value="lambda repressor-like DNA-binding domains"/>
    <property type="match status" value="1"/>
</dbReference>
<dbReference type="SUPFAM" id="SSF47413">
    <property type="entry name" value="lambda repressor-like DNA-binding domains"/>
    <property type="match status" value="1"/>
</dbReference>
<keyword evidence="3" id="KW-1185">Reference proteome</keyword>